<gene>
    <name evidence="2" type="ORF">EWM64_g7759</name>
</gene>
<proteinExistence type="predicted"/>
<dbReference type="AlphaFoldDB" id="A0A4Y9ZQE5"/>
<comment type="caution">
    <text evidence="2">The sequence shown here is derived from an EMBL/GenBank/DDBJ whole genome shotgun (WGS) entry which is preliminary data.</text>
</comment>
<dbReference type="Proteomes" id="UP000298061">
    <property type="component" value="Unassembled WGS sequence"/>
</dbReference>
<sequence>MAPTGVTEAATAGPLPIPAAVHDRDAVLPLHPMEESQRPAHRRIAPAEDVESAGRRHPPVRGRRPAAHTFLEDEYDIDGDEIADDGLALQDELRSAGPEHSASPLPPPTTAPVE</sequence>
<feature type="region of interest" description="Disordered" evidence="1">
    <location>
        <begin position="91"/>
        <end position="114"/>
    </location>
</feature>
<feature type="region of interest" description="Disordered" evidence="1">
    <location>
        <begin position="31"/>
        <end position="72"/>
    </location>
</feature>
<evidence type="ECO:0000313" key="3">
    <source>
        <dbReference type="Proteomes" id="UP000298061"/>
    </source>
</evidence>
<accession>A0A4Y9ZQE5</accession>
<reference evidence="2 3" key="1">
    <citation type="submission" date="2019-02" db="EMBL/GenBank/DDBJ databases">
        <title>Genome sequencing of the rare red list fungi Hericium alpestre (H. flagellum).</title>
        <authorList>
            <person name="Buettner E."/>
            <person name="Kellner H."/>
        </authorList>
    </citation>
    <scope>NUCLEOTIDE SEQUENCE [LARGE SCALE GENOMIC DNA]</scope>
    <source>
        <strain evidence="2 3">DSM 108284</strain>
    </source>
</reference>
<name>A0A4Y9ZQE5_9AGAM</name>
<organism evidence="2 3">
    <name type="scientific">Hericium alpestre</name>
    <dbReference type="NCBI Taxonomy" id="135208"/>
    <lineage>
        <taxon>Eukaryota</taxon>
        <taxon>Fungi</taxon>
        <taxon>Dikarya</taxon>
        <taxon>Basidiomycota</taxon>
        <taxon>Agaricomycotina</taxon>
        <taxon>Agaricomycetes</taxon>
        <taxon>Russulales</taxon>
        <taxon>Hericiaceae</taxon>
        <taxon>Hericium</taxon>
    </lineage>
</organism>
<feature type="compositionally biased region" description="Pro residues" evidence="1">
    <location>
        <begin position="104"/>
        <end position="114"/>
    </location>
</feature>
<protein>
    <submittedName>
        <fullName evidence="2">Uncharacterized protein</fullName>
    </submittedName>
</protein>
<evidence type="ECO:0000256" key="1">
    <source>
        <dbReference type="SAM" id="MobiDB-lite"/>
    </source>
</evidence>
<feature type="compositionally biased region" description="Basic residues" evidence="1">
    <location>
        <begin position="55"/>
        <end position="66"/>
    </location>
</feature>
<evidence type="ECO:0000313" key="2">
    <source>
        <dbReference type="EMBL" id="TFY76253.1"/>
    </source>
</evidence>
<keyword evidence="3" id="KW-1185">Reference proteome</keyword>
<dbReference type="EMBL" id="SFCI01001265">
    <property type="protein sequence ID" value="TFY76253.1"/>
    <property type="molecule type" value="Genomic_DNA"/>
</dbReference>